<organism evidence="2 3">
    <name type="scientific">Roseicella aerolata</name>
    <dbReference type="NCBI Taxonomy" id="2883479"/>
    <lineage>
        <taxon>Bacteria</taxon>
        <taxon>Pseudomonadati</taxon>
        <taxon>Pseudomonadota</taxon>
        <taxon>Alphaproteobacteria</taxon>
        <taxon>Acetobacterales</taxon>
        <taxon>Roseomonadaceae</taxon>
        <taxon>Roseicella</taxon>
    </lineage>
</organism>
<dbReference type="InterPro" id="IPR003795">
    <property type="entry name" value="DUF192"/>
</dbReference>
<comment type="caution">
    <text evidence="2">The sequence shown here is derived from an EMBL/GenBank/DDBJ whole genome shotgun (WGS) entry which is preliminary data.</text>
</comment>
<evidence type="ECO:0000256" key="1">
    <source>
        <dbReference type="SAM" id="SignalP"/>
    </source>
</evidence>
<name>A0A9X1L765_9PROT</name>
<evidence type="ECO:0000313" key="3">
    <source>
        <dbReference type="Proteomes" id="UP001139311"/>
    </source>
</evidence>
<proteinExistence type="predicted"/>
<dbReference type="AlphaFoldDB" id="A0A9X1L765"/>
<gene>
    <name evidence="2" type="ORF">LHA35_07660</name>
</gene>
<dbReference type="InterPro" id="IPR038695">
    <property type="entry name" value="Saro_0823-like_sf"/>
</dbReference>
<keyword evidence="1" id="KW-0732">Signal</keyword>
<feature type="chain" id="PRO_5040996034" evidence="1">
    <location>
        <begin position="21"/>
        <end position="156"/>
    </location>
</feature>
<dbReference type="RefSeq" id="WP_226606569.1">
    <property type="nucleotide sequence ID" value="NZ_JAJAQI010000009.1"/>
</dbReference>
<dbReference type="EMBL" id="JAJAQI010000009">
    <property type="protein sequence ID" value="MCB4821606.1"/>
    <property type="molecule type" value="Genomic_DNA"/>
</dbReference>
<accession>A0A9X1L765</accession>
<keyword evidence="3" id="KW-1185">Reference proteome</keyword>
<protein>
    <submittedName>
        <fullName evidence="2">DUF192 domain-containing protein</fullName>
    </submittedName>
</protein>
<dbReference type="Proteomes" id="UP001139311">
    <property type="component" value="Unassembled WGS sequence"/>
</dbReference>
<feature type="signal peptide" evidence="1">
    <location>
        <begin position="1"/>
        <end position="20"/>
    </location>
</feature>
<evidence type="ECO:0000313" key="2">
    <source>
        <dbReference type="EMBL" id="MCB4821606.1"/>
    </source>
</evidence>
<dbReference type="Pfam" id="PF02643">
    <property type="entry name" value="DUF192"/>
    <property type="match status" value="1"/>
</dbReference>
<reference evidence="2" key="1">
    <citation type="submission" date="2021-10" db="EMBL/GenBank/DDBJ databases">
        <title>Roseicella aerolatum sp. nov., isolated from aerosols of e-waste dismantling site.</title>
        <authorList>
            <person name="Qin T."/>
        </authorList>
    </citation>
    <scope>NUCLEOTIDE SEQUENCE</scope>
    <source>
        <strain evidence="2">GB24</strain>
    </source>
</reference>
<dbReference type="PANTHER" id="PTHR37953">
    <property type="entry name" value="UPF0127 PROTEIN MJ1496"/>
    <property type="match status" value="1"/>
</dbReference>
<dbReference type="Gene3D" id="2.60.120.1140">
    <property type="entry name" value="Protein of unknown function DUF192"/>
    <property type="match status" value="1"/>
</dbReference>
<dbReference type="PANTHER" id="PTHR37953:SF1">
    <property type="entry name" value="UPF0127 PROTEIN MJ1496"/>
    <property type="match status" value="1"/>
</dbReference>
<sequence length="156" mass="17302">MLRRSLLALAGLLAARPAPAQTGPQPKLPEERLVIVTRDGRRHEFRVEMALTPEQQMVGLMFRPSVGPEEGMLFDWGTPRESAMWMRNTITSLDMIFIAADGRIHRIAERTVPHSLASIESRGPVRATLELAAGTAERLGLRVGDRVLQRIFGNAP</sequence>